<reference evidence="1" key="1">
    <citation type="submission" date="2022-09" db="EMBL/GenBank/DDBJ databases">
        <title>Intensive care unit water sources are persistently colonized with multi-drug resistant bacteria and are the site of extensive horizontal gene transfer of antibiotic resistance genes.</title>
        <authorList>
            <person name="Diorio-Toth L."/>
        </authorList>
    </citation>
    <scope>NUCLEOTIDE SEQUENCE</scope>
    <source>
        <strain evidence="1">GD03710</strain>
    </source>
</reference>
<dbReference type="RefSeq" id="WP_128313994.1">
    <property type="nucleotide sequence ID" value="NZ_JAOCFK010000132.1"/>
</dbReference>
<dbReference type="AlphaFoldDB" id="A0AA42REB1"/>
<organism evidence="1 2">
    <name type="scientific">Aeromonas caviae</name>
    <name type="common">Aeromonas punctata</name>
    <dbReference type="NCBI Taxonomy" id="648"/>
    <lineage>
        <taxon>Bacteria</taxon>
        <taxon>Pseudomonadati</taxon>
        <taxon>Pseudomonadota</taxon>
        <taxon>Gammaproteobacteria</taxon>
        <taxon>Aeromonadales</taxon>
        <taxon>Aeromonadaceae</taxon>
        <taxon>Aeromonas</taxon>
    </lineage>
</organism>
<accession>A0AA42REB1</accession>
<sequence>MKLTLDNLLQEPGRNDLLCPYRVLDLVPGFDGVHEQYVQQAFLSLIDISELDWLEIPKPDDGLGSWTPQQALAILTYGPRSHLNVELVVEIERVTGESLPRMEGMSRFEAAFYLVYLLPLLNEFRQRDVWTTVQPQCVCDPYRVDFSVGLSVFRPDSSSFRAMGGWEQYLIEFDEAYHQEPANRLRDQQRDMHIEQATGLKPIRVRHEEQEVWAAICRIEQEIISVEDYLQRLLKLMVWRRGEKYIDITRESAQLGYTCDAAGYLLYPVQPLRDLKRIAKRLGLRVKSKHTGNQAFYRFYL</sequence>
<dbReference type="Proteomes" id="UP001161704">
    <property type="component" value="Unassembled WGS sequence"/>
</dbReference>
<name>A0AA42REB1_AERCA</name>
<gene>
    <name evidence="1" type="ORF">N5I20_21800</name>
</gene>
<dbReference type="EMBL" id="JAOCIZ010000146">
    <property type="protein sequence ID" value="MDH1507680.1"/>
    <property type="molecule type" value="Genomic_DNA"/>
</dbReference>
<protein>
    <submittedName>
        <fullName evidence="1">Uncharacterized protein</fullName>
    </submittedName>
</protein>
<comment type="caution">
    <text evidence="1">The sequence shown here is derived from an EMBL/GenBank/DDBJ whole genome shotgun (WGS) entry which is preliminary data.</text>
</comment>
<proteinExistence type="predicted"/>
<evidence type="ECO:0000313" key="2">
    <source>
        <dbReference type="Proteomes" id="UP001161704"/>
    </source>
</evidence>
<evidence type="ECO:0000313" key="1">
    <source>
        <dbReference type="EMBL" id="MDH1507680.1"/>
    </source>
</evidence>